<dbReference type="GO" id="GO:0042910">
    <property type="term" value="F:xenobiotic transmembrane transporter activity"/>
    <property type="evidence" value="ECO:0007669"/>
    <property type="project" value="InterPro"/>
</dbReference>
<feature type="transmembrane region" description="Helical" evidence="10">
    <location>
        <begin position="93"/>
        <end position="115"/>
    </location>
</feature>
<dbReference type="PANTHER" id="PTHR43823">
    <property type="entry name" value="SPORULATION PROTEIN YKVU"/>
    <property type="match status" value="1"/>
</dbReference>
<proteinExistence type="inferred from homology"/>
<evidence type="ECO:0000256" key="2">
    <source>
        <dbReference type="ARBA" id="ARBA00008417"/>
    </source>
</evidence>
<feature type="transmembrane region" description="Helical" evidence="10">
    <location>
        <begin position="271"/>
        <end position="295"/>
    </location>
</feature>
<accession>A0AA41YBV8</accession>
<comment type="caution">
    <text evidence="11">The sequence shown here is derived from an EMBL/GenBank/DDBJ whole genome shotgun (WGS) entry which is preliminary data.</text>
</comment>
<keyword evidence="4" id="KW-0813">Transport</keyword>
<feature type="transmembrane region" description="Helical" evidence="10">
    <location>
        <begin position="417"/>
        <end position="436"/>
    </location>
</feature>
<evidence type="ECO:0000256" key="1">
    <source>
        <dbReference type="ARBA" id="ARBA00004651"/>
    </source>
</evidence>
<evidence type="ECO:0000313" key="11">
    <source>
        <dbReference type="EMBL" id="MCW0481962.1"/>
    </source>
</evidence>
<name>A0AA41YBV8_9BACT</name>
<dbReference type="InterPro" id="IPR048279">
    <property type="entry name" value="MdtK-like"/>
</dbReference>
<keyword evidence="6 10" id="KW-0812">Transmembrane</keyword>
<dbReference type="InterPro" id="IPR051327">
    <property type="entry name" value="MATE_MepA_subfamily"/>
</dbReference>
<dbReference type="Pfam" id="PF01554">
    <property type="entry name" value="MatE"/>
    <property type="match status" value="2"/>
</dbReference>
<evidence type="ECO:0000256" key="10">
    <source>
        <dbReference type="SAM" id="Phobius"/>
    </source>
</evidence>
<keyword evidence="8 10" id="KW-0472">Membrane</keyword>
<evidence type="ECO:0000256" key="4">
    <source>
        <dbReference type="ARBA" id="ARBA00022448"/>
    </source>
</evidence>
<dbReference type="GO" id="GO:0046677">
    <property type="term" value="P:response to antibiotic"/>
    <property type="evidence" value="ECO:0007669"/>
    <property type="project" value="UniProtKB-KW"/>
</dbReference>
<evidence type="ECO:0000256" key="7">
    <source>
        <dbReference type="ARBA" id="ARBA00022989"/>
    </source>
</evidence>
<feature type="transmembrane region" description="Helical" evidence="10">
    <location>
        <begin position="165"/>
        <end position="188"/>
    </location>
</feature>
<dbReference type="NCBIfam" id="TIGR00797">
    <property type="entry name" value="matE"/>
    <property type="match status" value="1"/>
</dbReference>
<feature type="transmembrane region" description="Helical" evidence="10">
    <location>
        <begin position="316"/>
        <end position="342"/>
    </location>
</feature>
<sequence>MDRTKELGESAVARLMLKYFIPAFIGVLVNALYNIVDRIFIGQGVGALALSGISVIFPVMLIMMAFGMLIGIGASVLVSINMGRRDMAKAEHVLGNSFLLMIAASGLITLIGFLIKDPMLAMFGATPETVGFANDYLNIILVGVIFQVVGFSLNNVIRSEGNARIAMYSMLISAGTNIVLDPIFIFWLDMGVKGAAYATVISMMVLSVWVLLHFRSNRSVVKIRTQYFKLDLQIIKEILAIGMAPFFMQIANSVVQGLINTKLIRFGGDLAVGAMGIVNSVLTLIVMTIVAINMASQPIIGFNYGANKYGRVKDTLRISMVAATLISIAFFAGVQAAPSLIVRFFNAEDPELLAIGSQGLRLGLLALPLVGFQVVAGNFFQSVGKAKIATLLTLLRQVIVLIPLLYVLPNFFELNGIWMSMPISDACSAMIVTYFMSREWRKLSVRGTSA</sequence>
<feature type="transmembrane region" description="Helical" evidence="10">
    <location>
        <begin position="392"/>
        <end position="411"/>
    </location>
</feature>
<gene>
    <name evidence="11" type="ORF">N2K84_04410</name>
</gene>
<keyword evidence="9" id="KW-0046">Antibiotic resistance</keyword>
<feature type="transmembrane region" description="Helical" evidence="10">
    <location>
        <begin position="55"/>
        <end position="81"/>
    </location>
</feature>
<dbReference type="GO" id="GO:0005886">
    <property type="term" value="C:plasma membrane"/>
    <property type="evidence" value="ECO:0007669"/>
    <property type="project" value="UniProtKB-SubCell"/>
</dbReference>
<reference evidence="11" key="1">
    <citation type="submission" date="2022-10" db="EMBL/GenBank/DDBJ databases">
        <title>Gaoshiqiia sediminis gen. nov., sp. nov., isolated from coastal sediment.</title>
        <authorList>
            <person name="Yu W.X."/>
            <person name="Mu D.S."/>
            <person name="Du J.Z."/>
            <person name="Liang Y.Q."/>
        </authorList>
    </citation>
    <scope>NUCLEOTIDE SEQUENCE</scope>
    <source>
        <strain evidence="11">A06</strain>
    </source>
</reference>
<feature type="transmembrane region" description="Helical" evidence="10">
    <location>
        <begin position="12"/>
        <end position="35"/>
    </location>
</feature>
<dbReference type="EMBL" id="JAPAAF010000004">
    <property type="protein sequence ID" value="MCW0481962.1"/>
    <property type="molecule type" value="Genomic_DNA"/>
</dbReference>
<comment type="subcellular location">
    <subcellularLocation>
        <location evidence="1">Cell membrane</location>
        <topology evidence="1">Multi-pass membrane protein</topology>
    </subcellularLocation>
</comment>
<dbReference type="Proteomes" id="UP001163821">
    <property type="component" value="Unassembled WGS sequence"/>
</dbReference>
<feature type="transmembrane region" description="Helical" evidence="10">
    <location>
        <begin position="234"/>
        <end position="251"/>
    </location>
</feature>
<keyword evidence="12" id="KW-1185">Reference proteome</keyword>
<evidence type="ECO:0000256" key="5">
    <source>
        <dbReference type="ARBA" id="ARBA00022475"/>
    </source>
</evidence>
<comment type="similarity">
    <text evidence="2">Belongs to the multi antimicrobial extrusion (MATE) (TC 2.A.66.1) family. MepA subfamily.</text>
</comment>
<evidence type="ECO:0000256" key="3">
    <source>
        <dbReference type="ARBA" id="ARBA00022106"/>
    </source>
</evidence>
<keyword evidence="5" id="KW-1003">Cell membrane</keyword>
<protein>
    <recommendedName>
        <fullName evidence="3">Multidrug export protein MepA</fullName>
    </recommendedName>
</protein>
<organism evidence="11 12">
    <name type="scientific">Gaoshiqia sediminis</name>
    <dbReference type="NCBI Taxonomy" id="2986998"/>
    <lineage>
        <taxon>Bacteria</taxon>
        <taxon>Pseudomonadati</taxon>
        <taxon>Bacteroidota</taxon>
        <taxon>Bacteroidia</taxon>
        <taxon>Marinilabiliales</taxon>
        <taxon>Prolixibacteraceae</taxon>
        <taxon>Gaoshiqia</taxon>
    </lineage>
</organism>
<evidence type="ECO:0000313" key="12">
    <source>
        <dbReference type="Proteomes" id="UP001163821"/>
    </source>
</evidence>
<dbReference type="GO" id="GO:0015297">
    <property type="term" value="F:antiporter activity"/>
    <property type="evidence" value="ECO:0007669"/>
    <property type="project" value="InterPro"/>
</dbReference>
<feature type="transmembrane region" description="Helical" evidence="10">
    <location>
        <begin position="362"/>
        <end position="380"/>
    </location>
</feature>
<keyword evidence="7 10" id="KW-1133">Transmembrane helix</keyword>
<dbReference type="AlphaFoldDB" id="A0AA41YBV8"/>
<feature type="transmembrane region" description="Helical" evidence="10">
    <location>
        <begin position="135"/>
        <end position="153"/>
    </location>
</feature>
<dbReference type="InterPro" id="IPR045070">
    <property type="entry name" value="MATE_MepA-like"/>
</dbReference>
<feature type="transmembrane region" description="Helical" evidence="10">
    <location>
        <begin position="194"/>
        <end position="214"/>
    </location>
</feature>
<evidence type="ECO:0000256" key="8">
    <source>
        <dbReference type="ARBA" id="ARBA00023136"/>
    </source>
</evidence>
<dbReference type="PANTHER" id="PTHR43823:SF3">
    <property type="entry name" value="MULTIDRUG EXPORT PROTEIN MEPA"/>
    <property type="match status" value="1"/>
</dbReference>
<dbReference type="RefSeq" id="WP_282590571.1">
    <property type="nucleotide sequence ID" value="NZ_JAPAAF010000004.1"/>
</dbReference>
<evidence type="ECO:0000256" key="6">
    <source>
        <dbReference type="ARBA" id="ARBA00022692"/>
    </source>
</evidence>
<evidence type="ECO:0000256" key="9">
    <source>
        <dbReference type="ARBA" id="ARBA00023251"/>
    </source>
</evidence>
<dbReference type="InterPro" id="IPR002528">
    <property type="entry name" value="MATE_fam"/>
</dbReference>
<dbReference type="CDD" id="cd13143">
    <property type="entry name" value="MATE_MepA_like"/>
    <property type="match status" value="1"/>
</dbReference>
<dbReference type="PIRSF" id="PIRSF006603">
    <property type="entry name" value="DinF"/>
    <property type="match status" value="1"/>
</dbReference>